<dbReference type="Proteomes" id="UP000028924">
    <property type="component" value="Unassembled WGS sequence"/>
</dbReference>
<organism evidence="8 9">
    <name type="scientific">Auxenochlorella protothecoides</name>
    <name type="common">Green microalga</name>
    <name type="synonym">Chlorella protothecoides</name>
    <dbReference type="NCBI Taxonomy" id="3075"/>
    <lineage>
        <taxon>Eukaryota</taxon>
        <taxon>Viridiplantae</taxon>
        <taxon>Chlorophyta</taxon>
        <taxon>core chlorophytes</taxon>
        <taxon>Trebouxiophyceae</taxon>
        <taxon>Chlorellales</taxon>
        <taxon>Chlorellaceae</taxon>
        <taxon>Auxenochlorella</taxon>
    </lineage>
</organism>
<name>A0A087SCF7_AUXPR</name>
<dbReference type="InterPro" id="IPR039589">
    <property type="entry name" value="TBCC1"/>
</dbReference>
<dbReference type="GeneID" id="23612498"/>
<feature type="domain" description="C-CAP/cofactor C-like" evidence="7">
    <location>
        <begin position="246"/>
        <end position="392"/>
    </location>
</feature>
<comment type="similarity">
    <text evidence="3">Belongs to the TBCC family.</text>
</comment>
<evidence type="ECO:0000256" key="6">
    <source>
        <dbReference type="ARBA" id="ARBA00023212"/>
    </source>
</evidence>
<evidence type="ECO:0000256" key="3">
    <source>
        <dbReference type="ARBA" id="ARBA00008848"/>
    </source>
</evidence>
<comment type="subcellular location">
    <subcellularLocation>
        <location evidence="1">Cytoplasm</location>
        <location evidence="1">Cytoskeleton</location>
        <location evidence="1">Microtubule organizing center</location>
        <location evidence="1">Centrosome</location>
    </subcellularLocation>
    <subcellularLocation>
        <location evidence="2">Cytoplasm</location>
        <location evidence="2">Cytoskeleton</location>
        <location evidence="2">Spindle pole</location>
    </subcellularLocation>
</comment>
<protein>
    <recommendedName>
        <fullName evidence="4">TBCC domain-containing protein 1</fullName>
    </recommendedName>
</protein>
<dbReference type="AlphaFoldDB" id="A0A087SCF7"/>
<evidence type="ECO:0000313" key="9">
    <source>
        <dbReference type="Proteomes" id="UP000028924"/>
    </source>
</evidence>
<dbReference type="GO" id="GO:0000922">
    <property type="term" value="C:spindle pole"/>
    <property type="evidence" value="ECO:0007669"/>
    <property type="project" value="UniProtKB-SubCell"/>
</dbReference>
<keyword evidence="9" id="KW-1185">Reference proteome</keyword>
<dbReference type="PANTHER" id="PTHR16052">
    <property type="entry name" value="TBCC DOMAIN-CONTAINING PROTEIN 1"/>
    <property type="match status" value="1"/>
</dbReference>
<proteinExistence type="inferred from homology"/>
<gene>
    <name evidence="8" type="ORF">F751_1107</name>
</gene>
<keyword evidence="6" id="KW-0206">Cytoskeleton</keyword>
<evidence type="ECO:0000256" key="5">
    <source>
        <dbReference type="ARBA" id="ARBA00022490"/>
    </source>
</evidence>
<dbReference type="PROSITE" id="PS51329">
    <property type="entry name" value="C_CAP_COFACTOR_C"/>
    <property type="match status" value="1"/>
</dbReference>
<dbReference type="RefSeq" id="XP_011396281.1">
    <property type="nucleotide sequence ID" value="XM_011397979.1"/>
</dbReference>
<dbReference type="EMBL" id="KL662090">
    <property type="protein sequence ID" value="KFM23411.1"/>
    <property type="molecule type" value="Genomic_DNA"/>
</dbReference>
<evidence type="ECO:0000256" key="4">
    <source>
        <dbReference type="ARBA" id="ARBA00017559"/>
    </source>
</evidence>
<reference evidence="8 9" key="1">
    <citation type="journal article" date="2014" name="BMC Genomics">
        <title>Oil accumulation mechanisms of the oleaginous microalga Chlorella protothecoides revealed through its genome, transcriptomes, and proteomes.</title>
        <authorList>
            <person name="Gao C."/>
            <person name="Wang Y."/>
            <person name="Shen Y."/>
            <person name="Yan D."/>
            <person name="He X."/>
            <person name="Dai J."/>
            <person name="Wu Q."/>
        </authorList>
    </citation>
    <scope>NUCLEOTIDE SEQUENCE [LARGE SCALE GENOMIC DNA]</scope>
    <source>
        <strain evidence="8 9">0710</strain>
    </source>
</reference>
<dbReference type="STRING" id="3075.A0A087SCF7"/>
<sequence>MLTVRSEVIEYGSLPTAPWMVQLDSVQALQRRLRHLLQLADQGGDDRDSDEVVAVEVTCLTLYLVVAYYLCTASKADTADVWPADLFSSQHEPSSPMRLISRAWGRDQQPQHRAHLPSVRQHLSEHLAIHEALVKGFRGFVCAHLALLLEAVGVRGLQGATPGPDAMDSEGGEGAAAGRVSAAQLDRLGFLIAQGPPSQEVWGLGEASPTRGSPMDICATPTLFQDAPHRLSSLSPFFHDPSQPDPPALALVSLASPSDLQSLHKATVVRGEDDFPGGAARVLDCHDCIVYALAPLRHALISCCTDCLVVVGAVGCMLRVERCERVQVVAAARAATVNTCHDCILHLGVNREPLLAGDNRFVQLAPYNAGSGSDPLSAFLDSGEGGGSQFPASPFPLPQQYFETWEAKMAAAGEVRAAVKEAALEEGRRRELMAAIQASFKDWLQSTGSMRHVYDIARMERAEAGTGSGGRG</sequence>
<evidence type="ECO:0000256" key="2">
    <source>
        <dbReference type="ARBA" id="ARBA00004647"/>
    </source>
</evidence>
<dbReference type="SMART" id="SM00673">
    <property type="entry name" value="CARP"/>
    <property type="match status" value="2"/>
</dbReference>
<dbReference type="PANTHER" id="PTHR16052:SF0">
    <property type="entry name" value="TBCC DOMAIN-CONTAINING PROTEIN 1"/>
    <property type="match status" value="1"/>
</dbReference>
<evidence type="ECO:0000256" key="1">
    <source>
        <dbReference type="ARBA" id="ARBA00004300"/>
    </source>
</evidence>
<dbReference type="eggNOG" id="KOG4416">
    <property type="taxonomic scope" value="Eukaryota"/>
</dbReference>
<evidence type="ECO:0000313" key="8">
    <source>
        <dbReference type="EMBL" id="KFM23411.1"/>
    </source>
</evidence>
<dbReference type="KEGG" id="apro:F751_1107"/>
<evidence type="ECO:0000259" key="7">
    <source>
        <dbReference type="PROSITE" id="PS51329"/>
    </source>
</evidence>
<dbReference type="Pfam" id="PF07986">
    <property type="entry name" value="TBCC"/>
    <property type="match status" value="1"/>
</dbReference>
<keyword evidence="5" id="KW-0963">Cytoplasm</keyword>
<accession>A0A087SCF7</accession>
<dbReference type="InterPro" id="IPR017901">
    <property type="entry name" value="C-CAP_CF_C-like"/>
</dbReference>
<dbReference type="InterPro" id="IPR006599">
    <property type="entry name" value="CARP_motif"/>
</dbReference>
<dbReference type="InterPro" id="IPR012945">
    <property type="entry name" value="Tubulin-bd_cofactor_C_dom"/>
</dbReference>
<dbReference type="Gene3D" id="2.160.20.70">
    <property type="match status" value="1"/>
</dbReference>
<dbReference type="InterPro" id="IPR016098">
    <property type="entry name" value="CAP/MinC_C"/>
</dbReference>
<dbReference type="OrthoDB" id="427777at2759"/>